<dbReference type="Pfam" id="PF12249">
    <property type="entry name" value="AftA_C"/>
    <property type="match status" value="1"/>
</dbReference>
<keyword evidence="9 13" id="KW-1133">Transmembrane helix</keyword>
<evidence type="ECO:0000256" key="1">
    <source>
        <dbReference type="ARBA" id="ARBA00004651"/>
    </source>
</evidence>
<feature type="transmembrane region" description="Helical" evidence="13">
    <location>
        <begin position="81"/>
        <end position="101"/>
    </location>
</feature>
<keyword evidence="6" id="KW-1003">Cell membrane</keyword>
<comment type="similarity">
    <text evidence="3">Belongs to the glycosyltransferase 85 family.</text>
</comment>
<keyword evidence="7 16" id="KW-0808">Transferase</keyword>
<accession>A0A7I7QCS4</accession>
<dbReference type="GO" id="GO:0005886">
    <property type="term" value="C:plasma membrane"/>
    <property type="evidence" value="ECO:0007669"/>
    <property type="project" value="UniProtKB-SubCell"/>
</dbReference>
<evidence type="ECO:0000256" key="13">
    <source>
        <dbReference type="SAM" id="Phobius"/>
    </source>
</evidence>
<evidence type="ECO:0000256" key="10">
    <source>
        <dbReference type="ARBA" id="ARBA00023136"/>
    </source>
</evidence>
<evidence type="ECO:0000256" key="4">
    <source>
        <dbReference type="ARBA" id="ARBA00012037"/>
    </source>
</evidence>
<evidence type="ECO:0000256" key="12">
    <source>
        <dbReference type="ARBA" id="ARBA00034030"/>
    </source>
</evidence>
<feature type="transmembrane region" description="Helical" evidence="13">
    <location>
        <begin position="189"/>
        <end position="206"/>
    </location>
</feature>
<proteinExistence type="inferred from homology"/>
<evidence type="ECO:0000256" key="2">
    <source>
        <dbReference type="ARBA" id="ARBA00004776"/>
    </source>
</evidence>
<evidence type="ECO:0000313" key="17">
    <source>
        <dbReference type="Proteomes" id="UP000467130"/>
    </source>
</evidence>
<evidence type="ECO:0000256" key="8">
    <source>
        <dbReference type="ARBA" id="ARBA00022692"/>
    </source>
</evidence>
<evidence type="ECO:0000256" key="7">
    <source>
        <dbReference type="ARBA" id="ARBA00022679"/>
    </source>
</evidence>
<protein>
    <recommendedName>
        <fullName evidence="5">Galactan 5-O-arabinofuranosyltransferase</fullName>
        <ecNumber evidence="4">2.4.2.46</ecNumber>
    </recommendedName>
    <alternativeName>
        <fullName evidence="11">Arabinofuranosyltransferase AftA</fullName>
    </alternativeName>
</protein>
<evidence type="ECO:0000256" key="6">
    <source>
        <dbReference type="ARBA" id="ARBA00022475"/>
    </source>
</evidence>
<feature type="transmembrane region" description="Helical" evidence="13">
    <location>
        <begin position="297"/>
        <end position="314"/>
    </location>
</feature>
<evidence type="ECO:0000259" key="15">
    <source>
        <dbReference type="Pfam" id="PF12250"/>
    </source>
</evidence>
<feature type="transmembrane region" description="Helical" evidence="13">
    <location>
        <begin position="12"/>
        <end position="34"/>
    </location>
</feature>
<gene>
    <name evidence="16" type="primary">aftA</name>
    <name evidence="16" type="ORF">MSTO_41070</name>
</gene>
<dbReference type="Proteomes" id="UP000467130">
    <property type="component" value="Chromosome"/>
</dbReference>
<dbReference type="GO" id="GO:0044038">
    <property type="term" value="P:cell wall macromolecule biosynthetic process"/>
    <property type="evidence" value="ECO:0007669"/>
    <property type="project" value="InterPro"/>
</dbReference>
<keyword evidence="10 13" id="KW-0472">Membrane</keyword>
<feature type="domain" description="Arabinofuranosyltransferase AftA N-terminal" evidence="15">
    <location>
        <begin position="15"/>
        <end position="483"/>
    </location>
</feature>
<feature type="transmembrane region" description="Helical" evidence="13">
    <location>
        <begin position="326"/>
        <end position="349"/>
    </location>
</feature>
<evidence type="ECO:0000259" key="14">
    <source>
        <dbReference type="Pfam" id="PF12249"/>
    </source>
</evidence>
<dbReference type="UniPathway" id="UPA00963"/>
<comment type="catalytic activity">
    <reaction evidence="12">
        <text>Adds an alpha-D-arabinofuranosyl group from trans,octacis-decaprenylphospho-beta-D-arabinofuranose at the 5-O-position of the eighth, tenth and twelfth galactofuranose unit of the galactofuranan chain of [beta-D-galactofuranosyl-(1-&gt;5)-beta-D-galactofuranosyl-(1-&gt;6)]14-beta-D-galactofuranosyl-(1-&gt;5)-beta-D-galactofuranosyl-(1-&gt;4)-alpha-L-rhamnopyranosyl-(1-&gt;3)-N-acetyl-alpha-D-glucosaminyl-diphospho-trans,octacis-decaprenol.</text>
        <dbReference type="EC" id="2.4.2.46"/>
    </reaction>
</comment>
<evidence type="ECO:0000256" key="11">
    <source>
        <dbReference type="ARBA" id="ARBA00033184"/>
    </source>
</evidence>
<sequence length="679" mass="73230">MRNALASLGQMLAAVIVAVLVASGVSVVSLIAIVRVQWPAFPSSNQLHALTTVGQVGCLIGLLGVGWLWRRAGRWQLVAQLGGLVFCSAFSVVTLGMPLGATKLYLFGISVDQQFRTEYLTRLADSPALHDMTYLGLPSFYPPGWFWIGGRAAALSGMPAWELYKPWAITSITIAIAVALVLWWRMIRFEYALIVTTATAAVMLAYSSPEPYAAMITVLLPPVLVLTWSGLRAGQRPSPNTEREAGRTLDAEREAGRTLGAEVPPAGEPAARGWAAVIGAGLFLGFTATWYSLLFGFTAFTMALMALVLVVSRWRQGGPMAALDPLRRIAVVAAISAAIAATTWLPFLLRAASSPVSNSGSAFHYLPADGAELTFPMLQFSLLGAICLLGTLWLVVRTRPPRAGGAPTSVRAGALTIGVLAIYLWSLLSMLTTLARTTLLSFRLQPTLSVLLVAAGVFGFIEAALALRARSRAFERATAPVAGAIGLAAAIAFSQDIPDVLRPDLTIAYTDTDGHGQRGDRRPAGSEKFYSAVDAAIVGLTGRPRDQTVVLTADYSFLSYYPYWGFQGLTSHYANPLAQFDLRAAQIKKWSDLKSPDEFIRALDACPWPPPTVFLMRRGANNTYTLRLAEDVYPNQPNVRRYTVELRAALFDDPRFAVQSIGPFVLAIRRPAAQPAASR</sequence>
<dbReference type="Pfam" id="PF12250">
    <property type="entry name" value="AftA_N"/>
    <property type="match status" value="1"/>
</dbReference>
<evidence type="ECO:0000256" key="5">
    <source>
        <dbReference type="ARBA" id="ARBA00020482"/>
    </source>
</evidence>
<dbReference type="KEGG" id="msto:MSTO_41070"/>
<evidence type="ECO:0000256" key="3">
    <source>
        <dbReference type="ARBA" id="ARBA00009655"/>
    </source>
</evidence>
<keyword evidence="17" id="KW-1185">Reference proteome</keyword>
<feature type="transmembrane region" description="Helical" evidence="13">
    <location>
        <begin position="46"/>
        <end position="69"/>
    </location>
</feature>
<name>A0A7I7QCS4_9MYCO</name>
<organism evidence="16 17">
    <name type="scientific">Mycobacterium stomatepiae</name>
    <dbReference type="NCBI Taxonomy" id="470076"/>
    <lineage>
        <taxon>Bacteria</taxon>
        <taxon>Bacillati</taxon>
        <taxon>Actinomycetota</taxon>
        <taxon>Actinomycetes</taxon>
        <taxon>Mycobacteriales</taxon>
        <taxon>Mycobacteriaceae</taxon>
        <taxon>Mycobacterium</taxon>
        <taxon>Mycobacterium simiae complex</taxon>
    </lineage>
</organism>
<feature type="transmembrane region" description="Helical" evidence="13">
    <location>
        <begin position="448"/>
        <end position="467"/>
    </location>
</feature>
<dbReference type="EMBL" id="AP022587">
    <property type="protein sequence ID" value="BBY23902.1"/>
    <property type="molecule type" value="Genomic_DNA"/>
</dbReference>
<dbReference type="InterPro" id="IPR020959">
    <property type="entry name" value="ArabinofuranosylTrfase_AftA_C"/>
</dbReference>
<comment type="subcellular location">
    <subcellularLocation>
        <location evidence="1">Cell membrane</location>
        <topology evidence="1">Multi-pass membrane protein</topology>
    </subcellularLocation>
</comment>
<keyword evidence="8 13" id="KW-0812">Transmembrane</keyword>
<dbReference type="AlphaFoldDB" id="A0A7I7QCS4"/>
<feature type="transmembrane region" description="Helical" evidence="13">
    <location>
        <begin position="167"/>
        <end position="184"/>
    </location>
</feature>
<feature type="transmembrane region" description="Helical" evidence="13">
    <location>
        <begin position="408"/>
        <end position="428"/>
    </location>
</feature>
<dbReference type="EC" id="2.4.2.46" evidence="4"/>
<reference evidence="16 17" key="1">
    <citation type="journal article" date="2019" name="Emerg. Microbes Infect.">
        <title>Comprehensive subspecies identification of 175 nontuberculous mycobacteria species based on 7547 genomic profiles.</title>
        <authorList>
            <person name="Matsumoto Y."/>
            <person name="Kinjo T."/>
            <person name="Motooka D."/>
            <person name="Nabeya D."/>
            <person name="Jung N."/>
            <person name="Uechi K."/>
            <person name="Horii T."/>
            <person name="Iida T."/>
            <person name="Fujita J."/>
            <person name="Nakamura S."/>
        </authorList>
    </citation>
    <scope>NUCLEOTIDE SEQUENCE [LARGE SCALE GENOMIC DNA]</scope>
    <source>
        <strain evidence="16 17">JCM 17783</strain>
    </source>
</reference>
<dbReference type="GO" id="GO:0045227">
    <property type="term" value="P:capsule polysaccharide biosynthetic process"/>
    <property type="evidence" value="ECO:0007669"/>
    <property type="project" value="UniProtKB-UniPathway"/>
</dbReference>
<dbReference type="GO" id="GO:0016757">
    <property type="term" value="F:glycosyltransferase activity"/>
    <property type="evidence" value="ECO:0007669"/>
    <property type="project" value="InterPro"/>
</dbReference>
<feature type="transmembrane region" description="Helical" evidence="13">
    <location>
        <begin position="377"/>
        <end position="396"/>
    </location>
</feature>
<comment type="pathway">
    <text evidence="2">Cell wall biogenesis; cell wall polysaccharide biosynthesis.</text>
</comment>
<evidence type="ECO:0000313" key="16">
    <source>
        <dbReference type="EMBL" id="BBY23902.1"/>
    </source>
</evidence>
<dbReference type="InterPro" id="IPR020963">
    <property type="entry name" value="ArabinofuranosylTrfase_AftA_N"/>
</dbReference>
<dbReference type="RefSeq" id="WP_163791529.1">
    <property type="nucleotide sequence ID" value="NZ_AP022587.1"/>
</dbReference>
<evidence type="ECO:0000256" key="9">
    <source>
        <dbReference type="ARBA" id="ARBA00022989"/>
    </source>
</evidence>
<feature type="domain" description="Arabinofuranosyltransferase AftA C-terminal" evidence="14">
    <location>
        <begin position="497"/>
        <end position="669"/>
    </location>
</feature>